<dbReference type="PANTHER" id="PTHR46796:SF13">
    <property type="entry name" value="HTH-TYPE TRANSCRIPTIONAL ACTIVATOR RHAS"/>
    <property type="match status" value="1"/>
</dbReference>
<dbReference type="SMART" id="SM00342">
    <property type="entry name" value="HTH_ARAC"/>
    <property type="match status" value="1"/>
</dbReference>
<accession>A0A3A8HFS4</accession>
<sequence>MLASVEAARPPGLVRTGYAERMSQARIDVWQDRVLSIARLGRVAVHAHTGSALLVGIDGPFGFREALPGAPWRSVEHLVVAPACLHELDCGDTLMGVLLLTPGQVDHRQLCEHAELPAFENVHVLGSPRRRREALGAILAGELPEEELDAWMTRQVGPPPGRYGSDARVEEVAVLISRQPELPWRLDALAARTGVSPSRLQHLFQTELGVTPRQLRTWQRLREVTRRFAAGENLTLAAHESGFVDSAHLSKAFRHFFGIAPSRVLSGGTRVCVHAPRLPAPDPA</sequence>
<evidence type="ECO:0000259" key="4">
    <source>
        <dbReference type="PROSITE" id="PS01124"/>
    </source>
</evidence>
<keyword evidence="6" id="KW-1185">Reference proteome</keyword>
<dbReference type="SUPFAM" id="SSF46689">
    <property type="entry name" value="Homeodomain-like"/>
    <property type="match status" value="1"/>
</dbReference>
<dbReference type="EMBL" id="RAVZ01000576">
    <property type="protein sequence ID" value="RKG69256.1"/>
    <property type="molecule type" value="Genomic_DNA"/>
</dbReference>
<dbReference type="Proteomes" id="UP000268094">
    <property type="component" value="Unassembled WGS sequence"/>
</dbReference>
<organism evidence="5 6">
    <name type="scientific">Corallococcus terminator</name>
    <dbReference type="NCBI Taxonomy" id="2316733"/>
    <lineage>
        <taxon>Bacteria</taxon>
        <taxon>Pseudomonadati</taxon>
        <taxon>Myxococcota</taxon>
        <taxon>Myxococcia</taxon>
        <taxon>Myxococcales</taxon>
        <taxon>Cystobacterineae</taxon>
        <taxon>Myxococcaceae</taxon>
        <taxon>Corallococcus</taxon>
    </lineage>
</organism>
<keyword evidence="2" id="KW-0238">DNA-binding</keyword>
<dbReference type="Gene3D" id="1.10.10.60">
    <property type="entry name" value="Homeodomain-like"/>
    <property type="match status" value="1"/>
</dbReference>
<keyword evidence="3" id="KW-0804">Transcription</keyword>
<keyword evidence="1" id="KW-0805">Transcription regulation</keyword>
<dbReference type="InterPro" id="IPR018060">
    <property type="entry name" value="HTH_AraC"/>
</dbReference>
<name>A0A3A8HFS4_9BACT</name>
<dbReference type="PROSITE" id="PS01124">
    <property type="entry name" value="HTH_ARAC_FAMILY_2"/>
    <property type="match status" value="1"/>
</dbReference>
<dbReference type="InterPro" id="IPR050204">
    <property type="entry name" value="AraC_XylS_family_regulators"/>
</dbReference>
<evidence type="ECO:0000256" key="1">
    <source>
        <dbReference type="ARBA" id="ARBA00023015"/>
    </source>
</evidence>
<dbReference type="Pfam" id="PF12833">
    <property type="entry name" value="HTH_18"/>
    <property type="match status" value="1"/>
</dbReference>
<comment type="caution">
    <text evidence="5">The sequence shown here is derived from an EMBL/GenBank/DDBJ whole genome shotgun (WGS) entry which is preliminary data.</text>
</comment>
<reference evidence="6" key="1">
    <citation type="submission" date="2018-09" db="EMBL/GenBank/DDBJ databases">
        <authorList>
            <person name="Livingstone P.G."/>
            <person name="Whitworth D.E."/>
        </authorList>
    </citation>
    <scope>NUCLEOTIDE SEQUENCE [LARGE SCALE GENOMIC DNA]</scope>
    <source>
        <strain evidence="6">CA054A</strain>
    </source>
</reference>
<proteinExistence type="predicted"/>
<dbReference type="GO" id="GO:0043565">
    <property type="term" value="F:sequence-specific DNA binding"/>
    <property type="evidence" value="ECO:0007669"/>
    <property type="project" value="InterPro"/>
</dbReference>
<dbReference type="GO" id="GO:0003700">
    <property type="term" value="F:DNA-binding transcription factor activity"/>
    <property type="evidence" value="ECO:0007669"/>
    <property type="project" value="InterPro"/>
</dbReference>
<feature type="domain" description="HTH araC/xylS-type" evidence="4">
    <location>
        <begin position="170"/>
        <end position="267"/>
    </location>
</feature>
<dbReference type="PANTHER" id="PTHR46796">
    <property type="entry name" value="HTH-TYPE TRANSCRIPTIONAL ACTIVATOR RHAS-RELATED"/>
    <property type="match status" value="1"/>
</dbReference>
<evidence type="ECO:0000313" key="6">
    <source>
        <dbReference type="Proteomes" id="UP000268094"/>
    </source>
</evidence>
<dbReference type="AlphaFoldDB" id="A0A3A8HFS4"/>
<gene>
    <name evidence="5" type="ORF">D7V88_40255</name>
</gene>
<evidence type="ECO:0000313" key="5">
    <source>
        <dbReference type="EMBL" id="RKG69256.1"/>
    </source>
</evidence>
<evidence type="ECO:0000256" key="3">
    <source>
        <dbReference type="ARBA" id="ARBA00023163"/>
    </source>
</evidence>
<dbReference type="InterPro" id="IPR009057">
    <property type="entry name" value="Homeodomain-like_sf"/>
</dbReference>
<evidence type="ECO:0000256" key="2">
    <source>
        <dbReference type="ARBA" id="ARBA00023125"/>
    </source>
</evidence>
<protein>
    <submittedName>
        <fullName evidence="5">AraC family transcriptional regulator</fullName>
    </submittedName>
</protein>